<dbReference type="RefSeq" id="WP_146591441.1">
    <property type="nucleotide sequence ID" value="NZ_SJPO01000015.1"/>
</dbReference>
<evidence type="ECO:0000313" key="1">
    <source>
        <dbReference type="EMBL" id="TWT66768.1"/>
    </source>
</evidence>
<comment type="caution">
    <text evidence="1">The sequence shown here is derived from an EMBL/GenBank/DDBJ whole genome shotgun (WGS) entry which is preliminary data.</text>
</comment>
<evidence type="ECO:0000313" key="2">
    <source>
        <dbReference type="Proteomes" id="UP000318478"/>
    </source>
</evidence>
<name>A0A5C5XVQ2_9BACT</name>
<organism evidence="1 2">
    <name type="scientific">Posidoniimonas polymericola</name>
    <dbReference type="NCBI Taxonomy" id="2528002"/>
    <lineage>
        <taxon>Bacteria</taxon>
        <taxon>Pseudomonadati</taxon>
        <taxon>Planctomycetota</taxon>
        <taxon>Planctomycetia</taxon>
        <taxon>Pirellulales</taxon>
        <taxon>Lacipirellulaceae</taxon>
        <taxon>Posidoniimonas</taxon>
    </lineage>
</organism>
<sequence>MLHRQLPLLIVIIAVGHAAADEPLQWKLNPGQSLPLAIEQTYESTLHTGSGDVSSSSTQQVDLSWKANDGAEQVGAVRIEQEISRIRFGFNAPGGQGYEFDTDSSEPPQGLAAMIASLYRAMVENNAAFLLSARGDVSGFEPPEAVLESLKNLPGAAAAGEGADIYVQLLRPAVCQFPAGEVEPGQQWTATVGMPVATPGLGAATLTYSYRGEREVGGRTYAAIDVELTGFKPPEKSDQSIDIQVIESGGEVLFDREAGVVYSARLKSRFALAIKVGDEPTTGEATQSVVVEAGPVED</sequence>
<protein>
    <submittedName>
        <fullName evidence="1">Uncharacterized protein</fullName>
    </submittedName>
</protein>
<proteinExistence type="predicted"/>
<dbReference type="AlphaFoldDB" id="A0A5C5XVQ2"/>
<accession>A0A5C5XVQ2</accession>
<keyword evidence="2" id="KW-1185">Reference proteome</keyword>
<reference evidence="1 2" key="1">
    <citation type="submission" date="2019-02" db="EMBL/GenBank/DDBJ databases">
        <title>Deep-cultivation of Planctomycetes and their phenomic and genomic characterization uncovers novel biology.</title>
        <authorList>
            <person name="Wiegand S."/>
            <person name="Jogler M."/>
            <person name="Boedeker C."/>
            <person name="Pinto D."/>
            <person name="Vollmers J."/>
            <person name="Rivas-Marin E."/>
            <person name="Kohn T."/>
            <person name="Peeters S.H."/>
            <person name="Heuer A."/>
            <person name="Rast P."/>
            <person name="Oberbeckmann S."/>
            <person name="Bunk B."/>
            <person name="Jeske O."/>
            <person name="Meyerdierks A."/>
            <person name="Storesund J.E."/>
            <person name="Kallscheuer N."/>
            <person name="Luecker S."/>
            <person name="Lage O.M."/>
            <person name="Pohl T."/>
            <person name="Merkel B.J."/>
            <person name="Hornburger P."/>
            <person name="Mueller R.-W."/>
            <person name="Bruemmer F."/>
            <person name="Labrenz M."/>
            <person name="Spormann A.M."/>
            <person name="Op Den Camp H."/>
            <person name="Overmann J."/>
            <person name="Amann R."/>
            <person name="Jetten M.S.M."/>
            <person name="Mascher T."/>
            <person name="Medema M.H."/>
            <person name="Devos D.P."/>
            <person name="Kaster A.-K."/>
            <person name="Ovreas L."/>
            <person name="Rohde M."/>
            <person name="Galperin M.Y."/>
            <person name="Jogler C."/>
        </authorList>
    </citation>
    <scope>NUCLEOTIDE SEQUENCE [LARGE SCALE GENOMIC DNA]</scope>
    <source>
        <strain evidence="1 2">Pla123a</strain>
    </source>
</reference>
<dbReference type="Proteomes" id="UP000318478">
    <property type="component" value="Unassembled WGS sequence"/>
</dbReference>
<dbReference type="EMBL" id="SJPO01000015">
    <property type="protein sequence ID" value="TWT66768.1"/>
    <property type="molecule type" value="Genomic_DNA"/>
</dbReference>
<dbReference type="OrthoDB" id="269991at2"/>
<gene>
    <name evidence="1" type="ORF">Pla123a_46570</name>
</gene>